<name>A0AA48RCS5_9ZZZZ</name>
<proteinExistence type="predicted"/>
<dbReference type="InterPro" id="IPR027417">
    <property type="entry name" value="P-loop_NTPase"/>
</dbReference>
<evidence type="ECO:0000313" key="1">
    <source>
        <dbReference type="EMBL" id="CAJ0863242.1"/>
    </source>
</evidence>
<dbReference type="PANTHER" id="PTHR11669:SF8">
    <property type="entry name" value="DNA POLYMERASE III SUBUNIT DELTA"/>
    <property type="match status" value="1"/>
</dbReference>
<dbReference type="EMBL" id="OY288114">
    <property type="protein sequence ID" value="CAJ0863242.1"/>
    <property type="molecule type" value="Genomic_DNA"/>
</dbReference>
<dbReference type="PANTHER" id="PTHR11669">
    <property type="entry name" value="REPLICATION FACTOR C / DNA POLYMERASE III GAMMA-TAU SUBUNIT"/>
    <property type="match status" value="1"/>
</dbReference>
<dbReference type="Pfam" id="PF13177">
    <property type="entry name" value="DNA_pol3_delta2"/>
    <property type="match status" value="1"/>
</dbReference>
<dbReference type="AlphaFoldDB" id="A0AA48RCS5"/>
<accession>A0AA48RCS5</accession>
<keyword evidence="1" id="KW-0548">Nucleotidyltransferase</keyword>
<dbReference type="EC" id="2.7.7.7" evidence="1"/>
<dbReference type="SUPFAM" id="SSF52540">
    <property type="entry name" value="P-loop containing nucleoside triphosphate hydrolases"/>
    <property type="match status" value="1"/>
</dbReference>
<gene>
    <name evidence="1" type="primary">holB</name>
    <name evidence="1" type="ORF">AMST5_01563</name>
</gene>
<dbReference type="GO" id="GO:0009360">
    <property type="term" value="C:DNA polymerase III complex"/>
    <property type="evidence" value="ECO:0007669"/>
    <property type="project" value="TreeGrafter"/>
</dbReference>
<dbReference type="InterPro" id="IPR050238">
    <property type="entry name" value="DNA_Rep/Repair_Clamp_Loader"/>
</dbReference>
<keyword evidence="1" id="KW-0808">Transferase</keyword>
<organism evidence="1">
    <name type="scientific">freshwater sediment metagenome</name>
    <dbReference type="NCBI Taxonomy" id="556182"/>
    <lineage>
        <taxon>unclassified sequences</taxon>
        <taxon>metagenomes</taxon>
        <taxon>ecological metagenomes</taxon>
    </lineage>
</organism>
<reference evidence="1" key="1">
    <citation type="submission" date="2023-07" db="EMBL/GenBank/DDBJ databases">
        <authorList>
            <person name="Pelsma A.J. K."/>
        </authorList>
    </citation>
    <scope>NUCLEOTIDE SEQUENCE</scope>
</reference>
<sequence length="361" mass="39779">MSKAPAGPSESDRFDEAPHPRETLALFGHAAAERELLDAYKRNRLAQAWIIGGPEGIGKATLAWRFARFLLAHPESSAPSVQSAQTLAVPAAHPAARRVATMALADVFLLRREWNEKTKKHFTEIRVDDVREITRAFHQGSGMGGWRVAIIDSADDLNRSAANALLKLIEEPPERSLFLLVAHQPGRILPTIRSRCRKLMLGALTQEETVAAVEALGPPWSKQGANIAAAAARAEGSVRETLRLLDGDAMAFDLTVGRLFQGLPRVDWLGVHMLADKLTGRDNEASYETFMRALERHLDARVKTLSQGGAAPSRLVGYARAWEEIRDLARETEVFNFDKKAMVLGVFDRLAKAEENPQSGR</sequence>
<protein>
    <submittedName>
        <fullName evidence="1">DNA polymerase III subunit delta</fullName>
        <ecNumber evidence="1">2.7.7.7</ecNumber>
    </submittedName>
</protein>
<dbReference type="GO" id="GO:0006261">
    <property type="term" value="P:DNA-templated DNA replication"/>
    <property type="evidence" value="ECO:0007669"/>
    <property type="project" value="TreeGrafter"/>
</dbReference>
<dbReference type="GO" id="GO:0003887">
    <property type="term" value="F:DNA-directed DNA polymerase activity"/>
    <property type="evidence" value="ECO:0007669"/>
    <property type="project" value="UniProtKB-EC"/>
</dbReference>
<dbReference type="Gene3D" id="3.40.50.300">
    <property type="entry name" value="P-loop containing nucleotide triphosphate hydrolases"/>
    <property type="match status" value="1"/>
</dbReference>
<dbReference type="NCBIfam" id="NF005677">
    <property type="entry name" value="PRK07471.1"/>
    <property type="match status" value="1"/>
</dbReference>